<evidence type="ECO:0000313" key="8">
    <source>
        <dbReference type="Proteomes" id="UP001369958"/>
    </source>
</evidence>
<dbReference type="Pfam" id="PF01810">
    <property type="entry name" value="LysE"/>
    <property type="match status" value="1"/>
</dbReference>
<feature type="transmembrane region" description="Helical" evidence="6">
    <location>
        <begin position="72"/>
        <end position="93"/>
    </location>
</feature>
<keyword evidence="4 6" id="KW-1133">Transmembrane helix</keyword>
<keyword evidence="2" id="KW-1003">Cell membrane</keyword>
<proteinExistence type="predicted"/>
<evidence type="ECO:0000256" key="1">
    <source>
        <dbReference type="ARBA" id="ARBA00004651"/>
    </source>
</evidence>
<reference evidence="7 8" key="1">
    <citation type="submission" date="2024-02" db="EMBL/GenBank/DDBJ databases">
        <title>Complete genome sequence of Pelagibacterium nitratireducens ZH15.</title>
        <authorList>
            <person name="Zhao L.H."/>
        </authorList>
    </citation>
    <scope>NUCLEOTIDE SEQUENCE [LARGE SCALE GENOMIC DNA]</scope>
    <source>
        <strain evidence="7 8">ZH15</strain>
    </source>
</reference>
<feature type="transmembrane region" description="Helical" evidence="6">
    <location>
        <begin position="41"/>
        <end position="66"/>
    </location>
</feature>
<evidence type="ECO:0000256" key="3">
    <source>
        <dbReference type="ARBA" id="ARBA00022692"/>
    </source>
</evidence>
<evidence type="ECO:0000256" key="4">
    <source>
        <dbReference type="ARBA" id="ARBA00022989"/>
    </source>
</evidence>
<name>A0ABZ2I0U3_9HYPH</name>
<keyword evidence="3 6" id="KW-0812">Transmembrane</keyword>
<evidence type="ECO:0000256" key="2">
    <source>
        <dbReference type="ARBA" id="ARBA00022475"/>
    </source>
</evidence>
<organism evidence="7 8">
    <name type="scientific">Pelagibacterium nitratireducens</name>
    <dbReference type="NCBI Taxonomy" id="1046114"/>
    <lineage>
        <taxon>Bacteria</taxon>
        <taxon>Pseudomonadati</taxon>
        <taxon>Pseudomonadota</taxon>
        <taxon>Alphaproteobacteria</taxon>
        <taxon>Hyphomicrobiales</taxon>
        <taxon>Devosiaceae</taxon>
        <taxon>Pelagibacterium</taxon>
    </lineage>
</organism>
<keyword evidence="5 6" id="KW-0472">Membrane</keyword>
<evidence type="ECO:0000313" key="7">
    <source>
        <dbReference type="EMBL" id="WWT33285.1"/>
    </source>
</evidence>
<dbReference type="Proteomes" id="UP001369958">
    <property type="component" value="Chromosome"/>
</dbReference>
<accession>A0ABZ2I0U3</accession>
<feature type="transmembrane region" description="Helical" evidence="6">
    <location>
        <begin position="6"/>
        <end position="29"/>
    </location>
</feature>
<protein>
    <submittedName>
        <fullName evidence="7">LysE family translocator</fullName>
    </submittedName>
</protein>
<keyword evidence="8" id="KW-1185">Reference proteome</keyword>
<gene>
    <name evidence="7" type="ORF">V6617_02110</name>
</gene>
<dbReference type="InterPro" id="IPR001123">
    <property type="entry name" value="LeuE-type"/>
</dbReference>
<comment type="subcellular location">
    <subcellularLocation>
        <location evidence="1">Cell membrane</location>
        <topology evidence="1">Multi-pass membrane protein</topology>
    </subcellularLocation>
</comment>
<dbReference type="PIRSF" id="PIRSF006324">
    <property type="entry name" value="LeuE"/>
    <property type="match status" value="1"/>
</dbReference>
<dbReference type="RefSeq" id="WP_338608768.1">
    <property type="nucleotide sequence ID" value="NZ_CP146275.1"/>
</dbReference>
<sequence>MPSIEILIAFFVATFVFAYMPGPAMLYAVAQTIARGRRAGWMAALGIHIGGYAHVVAAAAGLALLFEIVPPLYIALKLIGAAYLVWLGLKLFLAKESSATSSLQVESKSPRRAFWESITVEVLNPKTAIFYVAFLPQFTDAGAGFAVWLQLLILGTIVNVLFSSADALCVLLADRVTNFLRASRSANRLAQRIGGGMLMALGINVALSRQ</sequence>
<feature type="transmembrane region" description="Helical" evidence="6">
    <location>
        <begin position="147"/>
        <end position="173"/>
    </location>
</feature>
<evidence type="ECO:0000256" key="5">
    <source>
        <dbReference type="ARBA" id="ARBA00023136"/>
    </source>
</evidence>
<dbReference type="PANTHER" id="PTHR30086">
    <property type="entry name" value="ARGININE EXPORTER PROTEIN ARGO"/>
    <property type="match status" value="1"/>
</dbReference>
<evidence type="ECO:0000256" key="6">
    <source>
        <dbReference type="SAM" id="Phobius"/>
    </source>
</evidence>
<dbReference type="PANTHER" id="PTHR30086:SF20">
    <property type="entry name" value="ARGININE EXPORTER PROTEIN ARGO-RELATED"/>
    <property type="match status" value="1"/>
</dbReference>
<dbReference type="EMBL" id="CP146275">
    <property type="protein sequence ID" value="WWT33285.1"/>
    <property type="molecule type" value="Genomic_DNA"/>
</dbReference>